<evidence type="ECO:0000313" key="1">
    <source>
        <dbReference type="EMBL" id="KJF60421.1"/>
    </source>
</evidence>
<dbReference type="RefSeq" id="XP_004445245.1">
    <property type="nucleotide sequence ID" value="XM_004445188.1"/>
</dbReference>
<accession>A0A0D8JTY1</accession>
<organism evidence="1 2">
    <name type="scientific">Coccidioides immitis (strain RS)</name>
    <name type="common">Valley fever fungus</name>
    <dbReference type="NCBI Taxonomy" id="246410"/>
    <lineage>
        <taxon>Eukaryota</taxon>
        <taxon>Fungi</taxon>
        <taxon>Dikarya</taxon>
        <taxon>Ascomycota</taxon>
        <taxon>Pezizomycotina</taxon>
        <taxon>Eurotiomycetes</taxon>
        <taxon>Eurotiomycetidae</taxon>
        <taxon>Onygenales</taxon>
        <taxon>Onygenaceae</taxon>
        <taxon>Coccidioides</taxon>
    </lineage>
</organism>
<reference evidence="2" key="2">
    <citation type="journal article" date="2010" name="Genome Res.">
        <title>Population genomic sequencing of Coccidioides fungi reveals recent hybridization and transposon control.</title>
        <authorList>
            <person name="Neafsey D.E."/>
            <person name="Barker B.M."/>
            <person name="Sharpton T.J."/>
            <person name="Stajich J.E."/>
            <person name="Park D.J."/>
            <person name="Whiston E."/>
            <person name="Hung C.-Y."/>
            <person name="McMahan C."/>
            <person name="White J."/>
            <person name="Sykes S."/>
            <person name="Heiman D."/>
            <person name="Young S."/>
            <person name="Zeng Q."/>
            <person name="Abouelleil A."/>
            <person name="Aftuck L."/>
            <person name="Bessette D."/>
            <person name="Brown A."/>
            <person name="FitzGerald M."/>
            <person name="Lui A."/>
            <person name="Macdonald J.P."/>
            <person name="Priest M."/>
            <person name="Orbach M.J."/>
            <person name="Galgiani J.N."/>
            <person name="Kirkland T.N."/>
            <person name="Cole G.T."/>
            <person name="Birren B.W."/>
            <person name="Henn M.R."/>
            <person name="Taylor J.W."/>
            <person name="Rounsley S.D."/>
        </authorList>
    </citation>
    <scope>GENOME REANNOTATION</scope>
    <source>
        <strain evidence="2">RS</strain>
    </source>
</reference>
<dbReference type="AlphaFoldDB" id="A0A0D8JTY1"/>
<proteinExistence type="predicted"/>
<dbReference type="Proteomes" id="UP000001261">
    <property type="component" value="Unassembled WGS sequence"/>
</dbReference>
<dbReference type="VEuPathDB" id="FungiDB:CIMG_12957"/>
<dbReference type="EMBL" id="GG704912">
    <property type="protein sequence ID" value="KJF60421.1"/>
    <property type="molecule type" value="Genomic_DNA"/>
</dbReference>
<dbReference type="GeneID" id="24164584"/>
<name>A0A0D8JTY1_COCIM</name>
<keyword evidence="2" id="KW-1185">Reference proteome</keyword>
<dbReference type="KEGG" id="cim:CIMG_12957"/>
<reference evidence="2" key="1">
    <citation type="journal article" date="2009" name="Genome Res.">
        <title>Comparative genomic analyses of the human fungal pathogens Coccidioides and their relatives.</title>
        <authorList>
            <person name="Sharpton T.J."/>
            <person name="Stajich J.E."/>
            <person name="Rounsley S.D."/>
            <person name="Gardner M.J."/>
            <person name="Wortman J.R."/>
            <person name="Jordar V.S."/>
            <person name="Maiti R."/>
            <person name="Kodira C.D."/>
            <person name="Neafsey D.E."/>
            <person name="Zeng Q."/>
            <person name="Hung C.-Y."/>
            <person name="McMahan C."/>
            <person name="Muszewska A."/>
            <person name="Grynberg M."/>
            <person name="Mandel M.A."/>
            <person name="Kellner E.M."/>
            <person name="Barker B.M."/>
            <person name="Galgiani J.N."/>
            <person name="Orbach M.J."/>
            <person name="Kirkland T.N."/>
            <person name="Cole G.T."/>
            <person name="Henn M.R."/>
            <person name="Birren B.W."/>
            <person name="Taylor J.W."/>
        </authorList>
    </citation>
    <scope>NUCLEOTIDE SEQUENCE [LARGE SCALE GENOMIC DNA]</scope>
    <source>
        <strain evidence="2">RS</strain>
    </source>
</reference>
<gene>
    <name evidence="1" type="ORF">CIMG_12957</name>
</gene>
<evidence type="ECO:0000313" key="2">
    <source>
        <dbReference type="Proteomes" id="UP000001261"/>
    </source>
</evidence>
<sequence length="71" mass="8340">MALNTFSDLEDKLAVWLDELPEDVEAQKDNKRQDDTIANLLNEVKNITCSHLKYEDMTDLELDDNIMKKIW</sequence>
<protein>
    <submittedName>
        <fullName evidence="1">Uncharacterized protein</fullName>
    </submittedName>
</protein>
<dbReference type="InParanoid" id="A0A0D8JTY1"/>